<organism evidence="1 2">
    <name type="scientific">Solanum tuberosum</name>
    <name type="common">Potato</name>
    <dbReference type="NCBI Taxonomy" id="4113"/>
    <lineage>
        <taxon>Eukaryota</taxon>
        <taxon>Viridiplantae</taxon>
        <taxon>Streptophyta</taxon>
        <taxon>Embryophyta</taxon>
        <taxon>Tracheophyta</taxon>
        <taxon>Spermatophyta</taxon>
        <taxon>Magnoliopsida</taxon>
        <taxon>eudicotyledons</taxon>
        <taxon>Gunneridae</taxon>
        <taxon>Pentapetalae</taxon>
        <taxon>asterids</taxon>
        <taxon>lamiids</taxon>
        <taxon>Solanales</taxon>
        <taxon>Solanaceae</taxon>
        <taxon>Solanoideae</taxon>
        <taxon>Solaneae</taxon>
        <taxon>Solanum</taxon>
    </lineage>
</organism>
<keyword evidence="2" id="KW-1185">Reference proteome</keyword>
<protein>
    <submittedName>
        <fullName evidence="1">Uncharacterized protein</fullName>
    </submittedName>
</protein>
<dbReference type="EnsemblPlants" id="PGSC0003DMT400013565">
    <property type="protein sequence ID" value="PGSC0003DMT400013565"/>
    <property type="gene ID" value="PGSC0003DMG400005298"/>
</dbReference>
<accession>M1A304</accession>
<dbReference type="HOGENOM" id="CLU_2744963_0_0_1"/>
<evidence type="ECO:0000313" key="2">
    <source>
        <dbReference type="Proteomes" id="UP000011115"/>
    </source>
</evidence>
<dbReference type="Gramene" id="PGSC0003DMT400013565">
    <property type="protein sequence ID" value="PGSC0003DMT400013565"/>
    <property type="gene ID" value="PGSC0003DMG400005298"/>
</dbReference>
<sequence length="71" mass="7966">MSVNSTLFLLFSDEFTGRRAGKKTTGSWGPHSFISIILLVENSSVEDFRNQKRGCMPSYHIFIPSAISNKL</sequence>
<dbReference type="PaxDb" id="4113-PGSC0003DMT400013565"/>
<evidence type="ECO:0000313" key="1">
    <source>
        <dbReference type="EnsemblPlants" id="PGSC0003DMT400013565"/>
    </source>
</evidence>
<dbReference type="InParanoid" id="M1A304"/>
<dbReference type="AlphaFoldDB" id="M1A304"/>
<proteinExistence type="predicted"/>
<reference evidence="2" key="1">
    <citation type="journal article" date="2011" name="Nature">
        <title>Genome sequence and analysis of the tuber crop potato.</title>
        <authorList>
            <consortium name="The Potato Genome Sequencing Consortium"/>
        </authorList>
    </citation>
    <scope>NUCLEOTIDE SEQUENCE [LARGE SCALE GENOMIC DNA]</scope>
    <source>
        <strain evidence="2">cv. DM1-3 516 R44</strain>
    </source>
</reference>
<dbReference type="Proteomes" id="UP000011115">
    <property type="component" value="Unassembled WGS sequence"/>
</dbReference>
<reference evidence="1" key="2">
    <citation type="submission" date="2015-06" db="UniProtKB">
        <authorList>
            <consortium name="EnsemblPlants"/>
        </authorList>
    </citation>
    <scope>IDENTIFICATION</scope>
    <source>
        <strain evidence="1">DM1-3 516 R44</strain>
    </source>
</reference>
<name>M1A304_SOLTU</name>